<protein>
    <submittedName>
        <fullName evidence="1">Uncharacterized protein</fullName>
    </submittedName>
</protein>
<reference evidence="1" key="1">
    <citation type="journal article" date="2015" name="Nature">
        <title>Complex archaea that bridge the gap between prokaryotes and eukaryotes.</title>
        <authorList>
            <person name="Spang A."/>
            <person name="Saw J.H."/>
            <person name="Jorgensen S.L."/>
            <person name="Zaremba-Niedzwiedzka K."/>
            <person name="Martijn J."/>
            <person name="Lind A.E."/>
            <person name="van Eijk R."/>
            <person name="Schleper C."/>
            <person name="Guy L."/>
            <person name="Ettema T.J."/>
        </authorList>
    </citation>
    <scope>NUCLEOTIDE SEQUENCE</scope>
</reference>
<dbReference type="EMBL" id="LAZR01008563">
    <property type="protein sequence ID" value="KKM77984.1"/>
    <property type="molecule type" value="Genomic_DNA"/>
</dbReference>
<name>A0A0F9K769_9ZZZZ</name>
<dbReference type="AlphaFoldDB" id="A0A0F9K769"/>
<organism evidence="1">
    <name type="scientific">marine sediment metagenome</name>
    <dbReference type="NCBI Taxonomy" id="412755"/>
    <lineage>
        <taxon>unclassified sequences</taxon>
        <taxon>metagenomes</taxon>
        <taxon>ecological metagenomes</taxon>
    </lineage>
</organism>
<proteinExistence type="predicted"/>
<accession>A0A0F9K769</accession>
<comment type="caution">
    <text evidence="1">The sequence shown here is derived from an EMBL/GenBank/DDBJ whole genome shotgun (WGS) entry which is preliminary data.</text>
</comment>
<gene>
    <name evidence="1" type="ORF">LCGC14_1364570</name>
</gene>
<sequence length="139" mass="15912">MRRVTKLEPMAPHAALQLFEDQVRAGHRKPYRPGDLANDRFKVAAKWERSAMSAPITDCAALARVARASLTGKSPRTRHGRWRRDLAYLEAVAANARTTLPEADHQKYADMVADWRKREPLGILGRYLALRGRRRERAR</sequence>
<evidence type="ECO:0000313" key="1">
    <source>
        <dbReference type="EMBL" id="KKM77984.1"/>
    </source>
</evidence>